<dbReference type="Gene3D" id="1.10.167.10">
    <property type="entry name" value="Regulator of G-protein Signalling 4, domain 2"/>
    <property type="match status" value="1"/>
</dbReference>
<dbReference type="EMBL" id="JAINUF010000008">
    <property type="protein sequence ID" value="KAJ8352798.1"/>
    <property type="molecule type" value="Genomic_DNA"/>
</dbReference>
<reference evidence="1" key="1">
    <citation type="journal article" date="2023" name="Science">
        <title>Genome structures resolve the early diversification of teleost fishes.</title>
        <authorList>
            <person name="Parey E."/>
            <person name="Louis A."/>
            <person name="Montfort J."/>
            <person name="Bouchez O."/>
            <person name="Roques C."/>
            <person name="Iampietro C."/>
            <person name="Lluch J."/>
            <person name="Castinel A."/>
            <person name="Donnadieu C."/>
            <person name="Desvignes T."/>
            <person name="Floi Bucao C."/>
            <person name="Jouanno E."/>
            <person name="Wen M."/>
            <person name="Mejri S."/>
            <person name="Dirks R."/>
            <person name="Jansen H."/>
            <person name="Henkel C."/>
            <person name="Chen W.J."/>
            <person name="Zahm M."/>
            <person name="Cabau C."/>
            <person name="Klopp C."/>
            <person name="Thompson A.W."/>
            <person name="Robinson-Rechavi M."/>
            <person name="Braasch I."/>
            <person name="Lecointre G."/>
            <person name="Bobe J."/>
            <person name="Postlethwait J.H."/>
            <person name="Berthelot C."/>
            <person name="Roest Crollius H."/>
            <person name="Guiguen Y."/>
        </authorList>
    </citation>
    <scope>NUCLEOTIDE SEQUENCE</scope>
    <source>
        <strain evidence="1">WJC10195</strain>
    </source>
</reference>
<dbReference type="InterPro" id="IPR044926">
    <property type="entry name" value="RGS_subdomain_2"/>
</dbReference>
<accession>A0A9Q1F7Z9</accession>
<comment type="caution">
    <text evidence="1">The sequence shown here is derived from an EMBL/GenBank/DDBJ whole genome shotgun (WGS) entry which is preliminary data.</text>
</comment>
<gene>
    <name evidence="1" type="ORF">SKAU_G00242740</name>
</gene>
<evidence type="ECO:0000313" key="2">
    <source>
        <dbReference type="Proteomes" id="UP001152622"/>
    </source>
</evidence>
<dbReference type="AlphaFoldDB" id="A0A9Q1F7Z9"/>
<protein>
    <recommendedName>
        <fullName evidence="3">G protein-coupled receptor kinase</fullName>
    </recommendedName>
</protein>
<evidence type="ECO:0008006" key="3">
    <source>
        <dbReference type="Google" id="ProtNLM"/>
    </source>
</evidence>
<proteinExistence type="predicted"/>
<evidence type="ECO:0000313" key="1">
    <source>
        <dbReference type="EMBL" id="KAJ8352798.1"/>
    </source>
</evidence>
<dbReference type="Proteomes" id="UP001152622">
    <property type="component" value="Chromosome 8"/>
</dbReference>
<sequence>MGWALCEGLPAKEVENRLGCRAERPRLLQPHQLEETGCRHPPSPAGRRWCFSTVNGVNLEKDKHFCHEFASGNAAIPWQEEMIEAGVFGELKVWCP</sequence>
<dbReference type="OrthoDB" id="354826at2759"/>
<name>A0A9Q1F7Z9_SYNKA</name>
<organism evidence="1 2">
    <name type="scientific">Synaphobranchus kaupii</name>
    <name type="common">Kaup's arrowtooth eel</name>
    <dbReference type="NCBI Taxonomy" id="118154"/>
    <lineage>
        <taxon>Eukaryota</taxon>
        <taxon>Metazoa</taxon>
        <taxon>Chordata</taxon>
        <taxon>Craniata</taxon>
        <taxon>Vertebrata</taxon>
        <taxon>Euteleostomi</taxon>
        <taxon>Actinopterygii</taxon>
        <taxon>Neopterygii</taxon>
        <taxon>Teleostei</taxon>
        <taxon>Anguilliformes</taxon>
        <taxon>Synaphobranchidae</taxon>
        <taxon>Synaphobranchus</taxon>
    </lineage>
</organism>
<keyword evidence="2" id="KW-1185">Reference proteome</keyword>